<dbReference type="EMBL" id="JAMFTS010000002">
    <property type="protein sequence ID" value="KAJ4792453.1"/>
    <property type="molecule type" value="Genomic_DNA"/>
</dbReference>
<keyword evidence="4" id="KW-1185">Reference proteome</keyword>
<dbReference type="SUPFAM" id="SSF53098">
    <property type="entry name" value="Ribonuclease H-like"/>
    <property type="match status" value="1"/>
</dbReference>
<accession>A0AAV8FN88</accession>
<dbReference type="InterPro" id="IPR002156">
    <property type="entry name" value="RNaseH_domain"/>
</dbReference>
<dbReference type="GO" id="GO:0003676">
    <property type="term" value="F:nucleic acid binding"/>
    <property type="evidence" value="ECO:0007669"/>
    <property type="project" value="InterPro"/>
</dbReference>
<reference evidence="3" key="1">
    <citation type="submission" date="2022-08" db="EMBL/GenBank/DDBJ databases">
        <authorList>
            <person name="Marques A."/>
        </authorList>
    </citation>
    <scope>NUCLEOTIDE SEQUENCE</scope>
    <source>
        <strain evidence="3">RhyPub2mFocal</strain>
        <tissue evidence="3">Leaves</tissue>
    </source>
</reference>
<name>A0AAV8FN88_9POAL</name>
<comment type="caution">
    <text evidence="3">The sequence shown here is derived from an EMBL/GenBank/DDBJ whole genome shotgun (WGS) entry which is preliminary data.</text>
</comment>
<dbReference type="Pfam" id="PF13456">
    <property type="entry name" value="RVT_3"/>
    <property type="match status" value="1"/>
</dbReference>
<dbReference type="AlphaFoldDB" id="A0AAV8FN88"/>
<dbReference type="PANTHER" id="PTHR47074">
    <property type="entry name" value="BNAC02G40300D PROTEIN"/>
    <property type="match status" value="1"/>
</dbReference>
<protein>
    <submittedName>
        <fullName evidence="3">Ribonuclease H-like superfamily protein</fullName>
    </submittedName>
</protein>
<dbReference type="Pfam" id="PF13966">
    <property type="entry name" value="zf-RVT"/>
    <property type="match status" value="1"/>
</dbReference>
<dbReference type="GO" id="GO:0004523">
    <property type="term" value="F:RNA-DNA hybrid ribonuclease activity"/>
    <property type="evidence" value="ECO:0007669"/>
    <property type="project" value="InterPro"/>
</dbReference>
<organism evidence="3 4">
    <name type="scientific">Rhynchospora pubera</name>
    <dbReference type="NCBI Taxonomy" id="906938"/>
    <lineage>
        <taxon>Eukaryota</taxon>
        <taxon>Viridiplantae</taxon>
        <taxon>Streptophyta</taxon>
        <taxon>Embryophyta</taxon>
        <taxon>Tracheophyta</taxon>
        <taxon>Spermatophyta</taxon>
        <taxon>Magnoliopsida</taxon>
        <taxon>Liliopsida</taxon>
        <taxon>Poales</taxon>
        <taxon>Cyperaceae</taxon>
        <taxon>Cyperoideae</taxon>
        <taxon>Rhynchosporeae</taxon>
        <taxon>Rhynchospora</taxon>
    </lineage>
</organism>
<evidence type="ECO:0000259" key="1">
    <source>
        <dbReference type="Pfam" id="PF13456"/>
    </source>
</evidence>
<dbReference type="Proteomes" id="UP001140206">
    <property type="component" value="Chromosome 2"/>
</dbReference>
<dbReference type="InterPro" id="IPR036397">
    <property type="entry name" value="RNaseH_sf"/>
</dbReference>
<dbReference type="Gene3D" id="3.30.420.10">
    <property type="entry name" value="Ribonuclease H-like superfamily/Ribonuclease H"/>
    <property type="match status" value="1"/>
</dbReference>
<gene>
    <name evidence="3" type="ORF">LUZ62_043699</name>
</gene>
<sequence length="421" mass="47824">MRELLRGNVTWQLGRGDKCRAFGDPWHHFWQQFLLENNQQRNMMVQELINLNTNSWFTQNLISCFGFHGALFIATQFPEPAANAGRSDRLIFLPASNGKFSFKGAVKLLSGMISQISQHDRHILKTIWHHQGLTPRVRFFMWRLFQNSIPTSGTYALKMHQAMVTCQLCDSGHDYGVHALFKCNSARAFWLASPLGLHTDSLPDEPKQLLHVIISALQGNNLSSFANHMWALWKHRCLVIHENKKFNVESGLSIARGYDALSLCAGKFQPHIGVQKIYGHGPPQDADIGFKCWLDGSYDERGDGGWACVLKKDGFLVYSETGFGFVSSPFHAELNALQLAMIVITREEVQECTFLTDCQVLYKLLSGEEIFDAIPWQCYFQAKNLVQTFIACQYCCVFVSRDYNMEAHRLANQARICKGVS</sequence>
<dbReference type="InterPro" id="IPR012337">
    <property type="entry name" value="RNaseH-like_sf"/>
</dbReference>
<evidence type="ECO:0000313" key="3">
    <source>
        <dbReference type="EMBL" id="KAJ4792453.1"/>
    </source>
</evidence>
<evidence type="ECO:0000313" key="4">
    <source>
        <dbReference type="Proteomes" id="UP001140206"/>
    </source>
</evidence>
<feature type="domain" description="Reverse transcriptase zinc-binding" evidence="2">
    <location>
        <begin position="118"/>
        <end position="190"/>
    </location>
</feature>
<dbReference type="InterPro" id="IPR052929">
    <property type="entry name" value="RNase_H-like_EbsB-rel"/>
</dbReference>
<evidence type="ECO:0000259" key="2">
    <source>
        <dbReference type="Pfam" id="PF13966"/>
    </source>
</evidence>
<dbReference type="PANTHER" id="PTHR47074:SF11">
    <property type="entry name" value="REVERSE TRANSCRIPTASE-LIKE PROTEIN"/>
    <property type="match status" value="1"/>
</dbReference>
<dbReference type="InterPro" id="IPR026960">
    <property type="entry name" value="RVT-Znf"/>
</dbReference>
<proteinExistence type="predicted"/>
<feature type="domain" description="RNase H type-1" evidence="1">
    <location>
        <begin position="299"/>
        <end position="414"/>
    </location>
</feature>